<dbReference type="AlphaFoldDB" id="A0A7W7S554"/>
<organism evidence="1 2">
    <name type="scientific">Streptosporangium album</name>
    <dbReference type="NCBI Taxonomy" id="47479"/>
    <lineage>
        <taxon>Bacteria</taxon>
        <taxon>Bacillati</taxon>
        <taxon>Actinomycetota</taxon>
        <taxon>Actinomycetes</taxon>
        <taxon>Streptosporangiales</taxon>
        <taxon>Streptosporangiaceae</taxon>
        <taxon>Streptosporangium</taxon>
    </lineage>
</organism>
<proteinExistence type="predicted"/>
<sequence>MQQVPQRAGGVRLAVQHSHLGRAEVESRHVRTSLPRQLHTVIVSFGLCHRDGIQTPMYALVAMLSTTSTYIWCS</sequence>
<accession>A0A7W7S554</accession>
<dbReference type="EMBL" id="JACHJU010000005">
    <property type="protein sequence ID" value="MBB4943136.1"/>
    <property type="molecule type" value="Genomic_DNA"/>
</dbReference>
<name>A0A7W7S554_9ACTN</name>
<dbReference type="Proteomes" id="UP000534286">
    <property type="component" value="Unassembled WGS sequence"/>
</dbReference>
<evidence type="ECO:0000313" key="2">
    <source>
        <dbReference type="Proteomes" id="UP000534286"/>
    </source>
</evidence>
<comment type="caution">
    <text evidence="1">The sequence shown here is derived from an EMBL/GenBank/DDBJ whole genome shotgun (WGS) entry which is preliminary data.</text>
</comment>
<protein>
    <submittedName>
        <fullName evidence="1">Uncharacterized protein</fullName>
    </submittedName>
</protein>
<reference evidence="1 2" key="1">
    <citation type="submission" date="2020-08" db="EMBL/GenBank/DDBJ databases">
        <title>Sequencing the genomes of 1000 actinobacteria strains.</title>
        <authorList>
            <person name="Klenk H.-P."/>
        </authorList>
    </citation>
    <scope>NUCLEOTIDE SEQUENCE [LARGE SCALE GENOMIC DNA]</scope>
    <source>
        <strain evidence="1 2">DSM 43023</strain>
    </source>
</reference>
<gene>
    <name evidence="1" type="ORF">FHR32_007536</name>
</gene>
<keyword evidence="2" id="KW-1185">Reference proteome</keyword>
<evidence type="ECO:0000313" key="1">
    <source>
        <dbReference type="EMBL" id="MBB4943136.1"/>
    </source>
</evidence>